<feature type="transmembrane region" description="Helical" evidence="6">
    <location>
        <begin position="23"/>
        <end position="45"/>
    </location>
</feature>
<organism evidence="7 8">
    <name type="scientific">Thiospirochaeta perfilievii</name>
    <dbReference type="NCBI Taxonomy" id="252967"/>
    <lineage>
        <taxon>Bacteria</taxon>
        <taxon>Pseudomonadati</taxon>
        <taxon>Spirochaetota</taxon>
        <taxon>Spirochaetia</taxon>
        <taxon>Spirochaetales</taxon>
        <taxon>Spirochaetaceae</taxon>
        <taxon>Thiospirochaeta</taxon>
    </lineage>
</organism>
<dbReference type="Proteomes" id="UP000323824">
    <property type="component" value="Chromosome"/>
</dbReference>
<evidence type="ECO:0000256" key="3">
    <source>
        <dbReference type="ARBA" id="ARBA00022989"/>
    </source>
</evidence>
<evidence type="ECO:0000313" key="8">
    <source>
        <dbReference type="Proteomes" id="UP000323824"/>
    </source>
</evidence>
<name>A0A5C1QIV1_9SPIO</name>
<feature type="transmembrane region" description="Helical" evidence="6">
    <location>
        <begin position="142"/>
        <end position="161"/>
    </location>
</feature>
<proteinExistence type="predicted"/>
<dbReference type="RefSeq" id="WP_149569336.1">
    <property type="nucleotide sequence ID" value="NZ_CP035807.1"/>
</dbReference>
<protein>
    <submittedName>
        <fullName evidence="7">DNA-binding protein</fullName>
    </submittedName>
</protein>
<dbReference type="Pfam" id="PF03006">
    <property type="entry name" value="HlyIII"/>
    <property type="match status" value="1"/>
</dbReference>
<sequence>MEIKNWLLENITLHSHDNKREEFINGLTHFFGIILSIIGIIFLLLKNTTTPHLKGATIVYGLTMLLLFTASTIYHWLNDPILKRVGRVLDHCNIYLLIAGTYTPLAIYIGGRMGVTIILFEWVLTVLGIIFTLKFWGRLKFLHVFFYLVMGWMIVLVWSDFIKLVPISFAKDILLGGVLYTIGVIIYSLKKIPYYHGIWHLFVVAGAASMYIGIYTYLS</sequence>
<feature type="transmembrane region" description="Helical" evidence="6">
    <location>
        <begin position="173"/>
        <end position="192"/>
    </location>
</feature>
<dbReference type="AlphaFoldDB" id="A0A5C1QIV1"/>
<keyword evidence="5" id="KW-0862">Zinc</keyword>
<evidence type="ECO:0000313" key="7">
    <source>
        <dbReference type="EMBL" id="QEN06102.1"/>
    </source>
</evidence>
<feature type="transmembrane region" description="Helical" evidence="6">
    <location>
        <begin position="93"/>
        <end position="110"/>
    </location>
</feature>
<feature type="binding site" evidence="5">
    <location>
        <position position="75"/>
    </location>
    <ligand>
        <name>Zn(2+)</name>
        <dbReference type="ChEBI" id="CHEBI:29105"/>
    </ligand>
</feature>
<dbReference type="GO" id="GO:0003677">
    <property type="term" value="F:DNA binding"/>
    <property type="evidence" value="ECO:0007669"/>
    <property type="project" value="UniProtKB-KW"/>
</dbReference>
<dbReference type="PANTHER" id="PTHR20855">
    <property type="entry name" value="ADIPOR/PROGESTIN RECEPTOR-RELATED"/>
    <property type="match status" value="1"/>
</dbReference>
<dbReference type="PANTHER" id="PTHR20855:SF3">
    <property type="entry name" value="LD03007P"/>
    <property type="match status" value="1"/>
</dbReference>
<reference evidence="7 8" key="2">
    <citation type="submission" date="2019-09" db="EMBL/GenBank/DDBJ databases">
        <title>Complete Genome Sequence and Methylome Analysis of free living Spirochaetas.</title>
        <authorList>
            <person name="Leshcheva N."/>
            <person name="Mikheeva N."/>
        </authorList>
    </citation>
    <scope>NUCLEOTIDE SEQUENCE [LARGE SCALE GENOMIC DNA]</scope>
    <source>
        <strain evidence="7 8">P</strain>
    </source>
</reference>
<evidence type="ECO:0000256" key="6">
    <source>
        <dbReference type="SAM" id="Phobius"/>
    </source>
</evidence>
<comment type="subcellular location">
    <subcellularLocation>
        <location evidence="1">Membrane</location>
        <topology evidence="1">Multi-pass membrane protein</topology>
    </subcellularLocation>
</comment>
<keyword evidence="4 6" id="KW-0472">Membrane</keyword>
<evidence type="ECO:0000256" key="4">
    <source>
        <dbReference type="ARBA" id="ARBA00023136"/>
    </source>
</evidence>
<feature type="transmembrane region" description="Helical" evidence="6">
    <location>
        <begin position="57"/>
        <end position="77"/>
    </location>
</feature>
<evidence type="ECO:0000256" key="1">
    <source>
        <dbReference type="ARBA" id="ARBA00004141"/>
    </source>
</evidence>
<keyword evidence="7" id="KW-0238">DNA-binding</keyword>
<keyword evidence="3 6" id="KW-1133">Transmembrane helix</keyword>
<keyword evidence="8" id="KW-1185">Reference proteome</keyword>
<dbReference type="EMBL" id="CP035807">
    <property type="protein sequence ID" value="QEN06102.1"/>
    <property type="molecule type" value="Genomic_DNA"/>
</dbReference>
<evidence type="ECO:0000256" key="2">
    <source>
        <dbReference type="ARBA" id="ARBA00022692"/>
    </source>
</evidence>
<dbReference type="GO" id="GO:0046872">
    <property type="term" value="F:metal ion binding"/>
    <property type="evidence" value="ECO:0007669"/>
    <property type="project" value="UniProtKB-KW"/>
</dbReference>
<keyword evidence="2 6" id="KW-0812">Transmembrane</keyword>
<feature type="binding site" evidence="5">
    <location>
        <position position="200"/>
    </location>
    <ligand>
        <name>Zn(2+)</name>
        <dbReference type="ChEBI" id="CHEBI:29105"/>
    </ligand>
</feature>
<dbReference type="GO" id="GO:0016020">
    <property type="term" value="C:membrane"/>
    <property type="evidence" value="ECO:0007669"/>
    <property type="project" value="UniProtKB-SubCell"/>
</dbReference>
<feature type="transmembrane region" description="Helical" evidence="6">
    <location>
        <begin position="198"/>
        <end position="218"/>
    </location>
</feature>
<accession>A0A5C1QIV1</accession>
<gene>
    <name evidence="7" type="ORF">EW093_15885</name>
</gene>
<keyword evidence="5" id="KW-0479">Metal-binding</keyword>
<feature type="transmembrane region" description="Helical" evidence="6">
    <location>
        <begin position="117"/>
        <end position="136"/>
    </location>
</feature>
<dbReference type="KEGG" id="sper:EW093_15885"/>
<dbReference type="OrthoDB" id="9813689at2"/>
<evidence type="ECO:0000256" key="5">
    <source>
        <dbReference type="PIRSR" id="PIRSR604254-1"/>
    </source>
</evidence>
<dbReference type="InterPro" id="IPR004254">
    <property type="entry name" value="AdipoR/HlyIII-related"/>
</dbReference>
<feature type="binding site" evidence="5">
    <location>
        <position position="196"/>
    </location>
    <ligand>
        <name>Zn(2+)</name>
        <dbReference type="ChEBI" id="CHEBI:29105"/>
    </ligand>
</feature>
<reference evidence="7 8" key="1">
    <citation type="submission" date="2019-02" db="EMBL/GenBank/DDBJ databases">
        <authorList>
            <person name="Fomenkov A."/>
            <person name="Dubinina G."/>
            <person name="Grabovich M."/>
            <person name="Vincze T."/>
            <person name="Roberts R.J."/>
        </authorList>
    </citation>
    <scope>NUCLEOTIDE SEQUENCE [LARGE SCALE GENOMIC DNA]</scope>
    <source>
        <strain evidence="7 8">P</strain>
    </source>
</reference>